<evidence type="ECO:0000256" key="15">
    <source>
        <dbReference type="RuleBase" id="RU000411"/>
    </source>
</evidence>
<sequence>MPRVLGLLLMLVAVVQTAANRVYVHPFNLFAYNNFTCEIAQAQAHKPPEMLKPSLMDPQGSIEPDGTTPQEESETDQAINQKAAVLGELLNSLGLRLYGTLRQGKAANTLFSPGNAFGILSTFYLGASNVTADSLQRLLGLSADTEKVCLPLFDGHKVLRTLRHISSQLNESAGDELRTHTWTFVGREGDLSREFVRGTQDYSDASFVRSVDFDQAGGAETQVNSFIQRTSASKVEQLFDDISPSTNLLFASSIHFKGRWRTAFRPEATSLQNFWVDDKTSVPVPLMSRVGNFMYVDDKATKSTVVKMPLKKKVYILTALPHKGTSLDHVEDQLSTKLLSSWQQQFKEGLLEVSLPKFSLNSTSDLKGILSDMKLSYLLDEGADFSRLSTKEDFRLDQVLSHVGFQVSEEGEEDPVGPVVDMVPLKFVVNRPFFFAVVEENSNAILLLGRITNPSL</sequence>
<reference evidence="19" key="2">
    <citation type="submission" date="2025-09" db="UniProtKB">
        <authorList>
            <consortium name="Ensembl"/>
        </authorList>
    </citation>
    <scope>IDENTIFICATION</scope>
</reference>
<dbReference type="Ensembl" id="ENSPKIT00000002266.1">
    <property type="protein sequence ID" value="ENSPKIP00000021625.1"/>
    <property type="gene ID" value="ENSPKIG00000005959.1"/>
</dbReference>
<dbReference type="STRING" id="1676925.ENSPKIP00000021625"/>
<accession>A0A3B3RUV2</accession>
<dbReference type="SMART" id="SM00093">
    <property type="entry name" value="SERPIN"/>
    <property type="match status" value="1"/>
</dbReference>
<evidence type="ECO:0000256" key="10">
    <source>
        <dbReference type="ARBA" id="ARBA00023322"/>
    </source>
</evidence>
<evidence type="ECO:0000256" key="8">
    <source>
        <dbReference type="ARBA" id="ARBA00023157"/>
    </source>
</evidence>
<evidence type="ECO:0000256" key="1">
    <source>
        <dbReference type="ARBA" id="ARBA00002747"/>
    </source>
</evidence>
<evidence type="ECO:0000256" key="12">
    <source>
        <dbReference type="ARBA" id="ARBA00029391"/>
    </source>
</evidence>
<comment type="function">
    <text evidence="1">Essential component of the renin-angiotensin system (RAS), a potent regulator of blood pressure, body fluid and electrolyte homeostasis.</text>
</comment>
<feature type="region of interest" description="Disordered" evidence="16">
    <location>
        <begin position="49"/>
        <end position="77"/>
    </location>
</feature>
<evidence type="ECO:0000256" key="4">
    <source>
        <dbReference type="ARBA" id="ARBA00015105"/>
    </source>
</evidence>
<dbReference type="InterPro" id="IPR036186">
    <property type="entry name" value="Serpin_sf"/>
</dbReference>
<protein>
    <recommendedName>
        <fullName evidence="4">Angiotensinogen</fullName>
    </recommendedName>
    <alternativeName>
        <fullName evidence="13">Serpin A8</fullName>
    </alternativeName>
</protein>
<name>A0A3B3RUV2_9TELE</name>
<dbReference type="GeneTree" id="ENSGT00890000139531"/>
<keyword evidence="8" id="KW-1015">Disulfide bond</keyword>
<dbReference type="GO" id="GO:0003081">
    <property type="term" value="P:regulation of systemic arterial blood pressure by renin-angiotensin"/>
    <property type="evidence" value="ECO:0007669"/>
    <property type="project" value="InterPro"/>
</dbReference>
<dbReference type="GO" id="GO:0042310">
    <property type="term" value="P:vasoconstriction"/>
    <property type="evidence" value="ECO:0007669"/>
    <property type="project" value="UniProtKB-KW"/>
</dbReference>
<dbReference type="GO" id="GO:0005615">
    <property type="term" value="C:extracellular space"/>
    <property type="evidence" value="ECO:0007669"/>
    <property type="project" value="InterPro"/>
</dbReference>
<dbReference type="Proteomes" id="UP000261540">
    <property type="component" value="Unplaced"/>
</dbReference>
<evidence type="ECO:0000259" key="18">
    <source>
        <dbReference type="SMART" id="SM00093"/>
    </source>
</evidence>
<reference evidence="19" key="1">
    <citation type="submission" date="2025-08" db="UniProtKB">
        <authorList>
            <consortium name="Ensembl"/>
        </authorList>
    </citation>
    <scope>IDENTIFICATION</scope>
</reference>
<comment type="function">
    <text evidence="14">Acts directly on vascular smooth muscle as a potent vasoconstrictor, affects cardiac contractility and heart rate through its action on the sympathetic nervous system, and alters renal sodium and water absorption through its ability to stimulate the zona glomerulosa cells of the adrenal cortex to synthesize and secrete aldosterone. Acts by binding to angiotensin receptors AGTR1 and AGTR2. Also binds the DEAR/FBXW7-AS1 receptor.</text>
</comment>
<comment type="function">
    <text evidence="12">Is a ligand for the G-protein coupled receptor MAS1. Has vasodilator and antidiuretic effects. Has an antithrombotic effect that involves MAS1-mediated release of nitric oxide from platelets.</text>
</comment>
<evidence type="ECO:0000256" key="3">
    <source>
        <dbReference type="ARBA" id="ARBA00009500"/>
    </source>
</evidence>
<organism evidence="19 20">
    <name type="scientific">Paramormyrops kingsleyae</name>
    <dbReference type="NCBI Taxonomy" id="1676925"/>
    <lineage>
        <taxon>Eukaryota</taxon>
        <taxon>Metazoa</taxon>
        <taxon>Chordata</taxon>
        <taxon>Craniata</taxon>
        <taxon>Vertebrata</taxon>
        <taxon>Euteleostomi</taxon>
        <taxon>Actinopterygii</taxon>
        <taxon>Neopterygii</taxon>
        <taxon>Teleostei</taxon>
        <taxon>Osteoglossocephala</taxon>
        <taxon>Osteoglossomorpha</taxon>
        <taxon>Osteoglossiformes</taxon>
        <taxon>Mormyridae</taxon>
        <taxon>Paramormyrops</taxon>
    </lineage>
</organism>
<dbReference type="PRINTS" id="PR00654">
    <property type="entry name" value="ANGIOTENSNGN"/>
</dbReference>
<evidence type="ECO:0000256" key="9">
    <source>
        <dbReference type="ARBA" id="ARBA00023180"/>
    </source>
</evidence>
<evidence type="ECO:0000256" key="6">
    <source>
        <dbReference type="ARBA" id="ARBA00022729"/>
    </source>
</evidence>
<dbReference type="SUPFAM" id="SSF56574">
    <property type="entry name" value="Serpins"/>
    <property type="match status" value="1"/>
</dbReference>
<dbReference type="KEGG" id="pki:111855087"/>
<dbReference type="InterPro" id="IPR042185">
    <property type="entry name" value="Serpin_sf_2"/>
</dbReference>
<evidence type="ECO:0000256" key="16">
    <source>
        <dbReference type="SAM" id="MobiDB-lite"/>
    </source>
</evidence>
<comment type="similarity">
    <text evidence="3 15">Belongs to the serpin family.</text>
</comment>
<keyword evidence="10" id="KW-0839">Vasoconstrictor</keyword>
<dbReference type="PANTHER" id="PTHR11461:SF13">
    <property type="entry name" value="ANGIOTENSINOGEN"/>
    <property type="match status" value="1"/>
</dbReference>
<evidence type="ECO:0000256" key="14">
    <source>
        <dbReference type="ARBA" id="ARBA00046068"/>
    </source>
</evidence>
<feature type="signal peptide" evidence="17">
    <location>
        <begin position="1"/>
        <end position="19"/>
    </location>
</feature>
<evidence type="ECO:0000256" key="7">
    <source>
        <dbReference type="ARBA" id="ARBA00022858"/>
    </source>
</evidence>
<dbReference type="AlphaFoldDB" id="A0A3B3RUV2"/>
<dbReference type="Gene3D" id="3.30.497.10">
    <property type="entry name" value="Antithrombin, subunit I, domain 2"/>
    <property type="match status" value="1"/>
</dbReference>
<keyword evidence="20" id="KW-1185">Reference proteome</keyword>
<dbReference type="PANTHER" id="PTHR11461">
    <property type="entry name" value="SERINE PROTEASE INHIBITOR, SERPIN"/>
    <property type="match status" value="1"/>
</dbReference>
<dbReference type="GeneID" id="111855087"/>
<evidence type="ECO:0000256" key="5">
    <source>
        <dbReference type="ARBA" id="ARBA00022525"/>
    </source>
</evidence>
<keyword evidence="9" id="KW-0325">Glycoprotein</keyword>
<dbReference type="InterPro" id="IPR023795">
    <property type="entry name" value="Serpin_CS"/>
</dbReference>
<dbReference type="GO" id="GO:0042981">
    <property type="term" value="P:regulation of apoptotic process"/>
    <property type="evidence" value="ECO:0007669"/>
    <property type="project" value="TreeGrafter"/>
</dbReference>
<dbReference type="Pfam" id="PF00079">
    <property type="entry name" value="Serpin"/>
    <property type="match status" value="1"/>
</dbReference>
<dbReference type="RefSeq" id="XP_023689504.1">
    <property type="nucleotide sequence ID" value="XM_023833736.2"/>
</dbReference>
<dbReference type="CTD" id="183"/>
<keyword evidence="6 17" id="KW-0732">Signal</keyword>
<comment type="function">
    <text evidence="11">Stimulates aldosterone release.</text>
</comment>
<dbReference type="Gene3D" id="2.30.39.10">
    <property type="entry name" value="Alpha-1-antitrypsin, domain 1"/>
    <property type="match status" value="1"/>
</dbReference>
<dbReference type="InterPro" id="IPR000227">
    <property type="entry name" value="Angiotensinogen"/>
</dbReference>
<evidence type="ECO:0000256" key="13">
    <source>
        <dbReference type="ARBA" id="ARBA00033182"/>
    </source>
</evidence>
<evidence type="ECO:0000313" key="20">
    <source>
        <dbReference type="Proteomes" id="UP000261540"/>
    </source>
</evidence>
<evidence type="ECO:0000256" key="17">
    <source>
        <dbReference type="SAM" id="SignalP"/>
    </source>
</evidence>
<dbReference type="InterPro" id="IPR000215">
    <property type="entry name" value="Serpin_fam"/>
</dbReference>
<dbReference type="RefSeq" id="XP_023689503.1">
    <property type="nucleotide sequence ID" value="XM_023833735.2"/>
</dbReference>
<dbReference type="OrthoDB" id="7817921at2759"/>
<feature type="chain" id="PRO_5017456915" description="Angiotensinogen" evidence="17">
    <location>
        <begin position="20"/>
        <end position="456"/>
    </location>
</feature>
<dbReference type="PROSITE" id="PS00284">
    <property type="entry name" value="SERPIN"/>
    <property type="match status" value="1"/>
</dbReference>
<evidence type="ECO:0000256" key="11">
    <source>
        <dbReference type="ARBA" id="ARBA00029380"/>
    </source>
</evidence>
<evidence type="ECO:0000256" key="2">
    <source>
        <dbReference type="ARBA" id="ARBA00004613"/>
    </source>
</evidence>
<dbReference type="InterPro" id="IPR042178">
    <property type="entry name" value="Serpin_sf_1"/>
</dbReference>
<proteinExistence type="inferred from homology"/>
<evidence type="ECO:0000313" key="19">
    <source>
        <dbReference type="Ensembl" id="ENSPKIP00000021625.1"/>
    </source>
</evidence>
<dbReference type="InterPro" id="IPR023796">
    <property type="entry name" value="Serpin_dom"/>
</dbReference>
<keyword evidence="7" id="KW-0838">Vasoactive</keyword>
<dbReference type="GO" id="GO:0004867">
    <property type="term" value="F:serine-type endopeptidase inhibitor activity"/>
    <property type="evidence" value="ECO:0007669"/>
    <property type="project" value="InterPro"/>
</dbReference>
<comment type="subcellular location">
    <subcellularLocation>
        <location evidence="2">Secreted</location>
    </subcellularLocation>
</comment>
<keyword evidence="5" id="KW-0964">Secreted</keyword>
<feature type="domain" description="Serpin" evidence="18">
    <location>
        <begin position="95"/>
        <end position="454"/>
    </location>
</feature>